<keyword evidence="5" id="KW-1185">Reference proteome</keyword>
<dbReference type="PANTHER" id="PTHR40448:SF1">
    <property type="entry name" value="TWO-COMPONENT SENSOR HISTIDINE KINASE"/>
    <property type="match status" value="1"/>
</dbReference>
<evidence type="ECO:0000313" key="4">
    <source>
        <dbReference type="EMBL" id="RGE65668.1"/>
    </source>
</evidence>
<feature type="transmembrane region" description="Helical" evidence="1">
    <location>
        <begin position="86"/>
        <end position="106"/>
    </location>
</feature>
<evidence type="ECO:0000256" key="1">
    <source>
        <dbReference type="SAM" id="Phobius"/>
    </source>
</evidence>
<dbReference type="GO" id="GO:0042802">
    <property type="term" value="F:identical protein binding"/>
    <property type="evidence" value="ECO:0007669"/>
    <property type="project" value="TreeGrafter"/>
</dbReference>
<evidence type="ECO:0000313" key="3">
    <source>
        <dbReference type="EMBL" id="RGE56875.1"/>
    </source>
</evidence>
<keyword evidence="1" id="KW-1133">Transmembrane helix</keyword>
<organism evidence="3 5">
    <name type="scientific">Eisenbergiella massiliensis</name>
    <dbReference type="NCBI Taxonomy" id="1720294"/>
    <lineage>
        <taxon>Bacteria</taxon>
        <taxon>Bacillati</taxon>
        <taxon>Bacillota</taxon>
        <taxon>Clostridia</taxon>
        <taxon>Lachnospirales</taxon>
        <taxon>Lachnospiraceae</taxon>
        <taxon>Eisenbergiella</taxon>
    </lineage>
</organism>
<reference evidence="3 6" key="1">
    <citation type="submission" date="2018-08" db="EMBL/GenBank/DDBJ databases">
        <title>A genome reference for cultivated species of the human gut microbiota.</title>
        <authorList>
            <person name="Zou Y."/>
            <person name="Xue W."/>
            <person name="Luo G."/>
        </authorList>
    </citation>
    <scope>NUCLEOTIDE SEQUENCE [LARGE SCALE GENOMIC DNA]</scope>
    <source>
        <strain evidence="4 6">AF26-4BH</strain>
        <strain evidence="3">TF05-5AC</strain>
    </source>
</reference>
<evidence type="ECO:0000259" key="2">
    <source>
        <dbReference type="Pfam" id="PF14501"/>
    </source>
</evidence>
<dbReference type="Pfam" id="PF14501">
    <property type="entry name" value="HATPase_c_5"/>
    <property type="match status" value="1"/>
</dbReference>
<feature type="transmembrane region" description="Helical" evidence="1">
    <location>
        <begin position="63"/>
        <end position="79"/>
    </location>
</feature>
<dbReference type="PANTHER" id="PTHR40448">
    <property type="entry name" value="TWO-COMPONENT SENSOR HISTIDINE KINASE"/>
    <property type="match status" value="1"/>
</dbReference>
<feature type="transmembrane region" description="Helical" evidence="1">
    <location>
        <begin position="6"/>
        <end position="28"/>
    </location>
</feature>
<evidence type="ECO:0000313" key="5">
    <source>
        <dbReference type="Proteomes" id="UP000260812"/>
    </source>
</evidence>
<feature type="transmembrane region" description="Helical" evidence="1">
    <location>
        <begin position="150"/>
        <end position="170"/>
    </location>
</feature>
<dbReference type="AlphaFoldDB" id="A0A3E3HYR3"/>
<dbReference type="EMBL" id="QVLU01000033">
    <property type="protein sequence ID" value="RGE65668.1"/>
    <property type="molecule type" value="Genomic_DNA"/>
</dbReference>
<dbReference type="Proteomes" id="UP000261166">
    <property type="component" value="Unassembled WGS sequence"/>
</dbReference>
<dbReference type="InterPro" id="IPR032834">
    <property type="entry name" value="NatK-like_C"/>
</dbReference>
<gene>
    <name evidence="4" type="ORF">DWY69_25465</name>
    <name evidence="3" type="ORF">DXC51_22205</name>
</gene>
<proteinExistence type="predicted"/>
<keyword evidence="1" id="KW-0812">Transmembrane</keyword>
<dbReference type="RefSeq" id="WP_021634886.1">
    <property type="nucleotide sequence ID" value="NZ_JBKXRP010000031.1"/>
</dbReference>
<feature type="transmembrane region" description="Helical" evidence="1">
    <location>
        <begin position="118"/>
        <end position="138"/>
    </location>
</feature>
<dbReference type="SUPFAM" id="SSF55874">
    <property type="entry name" value="ATPase domain of HSP90 chaperone/DNA topoisomerase II/histidine kinase"/>
    <property type="match status" value="1"/>
</dbReference>
<dbReference type="OrthoDB" id="9816523at2"/>
<dbReference type="GeneID" id="97989494"/>
<feature type="transmembrane region" description="Helical" evidence="1">
    <location>
        <begin position="176"/>
        <end position="196"/>
    </location>
</feature>
<name>A0A3E3HYR3_9FIRM</name>
<dbReference type="EMBL" id="QVLV01000020">
    <property type="protein sequence ID" value="RGE56875.1"/>
    <property type="molecule type" value="Genomic_DNA"/>
</dbReference>
<dbReference type="Proteomes" id="UP000260812">
    <property type="component" value="Unassembled WGS sequence"/>
</dbReference>
<keyword evidence="1" id="KW-0472">Membrane</keyword>
<evidence type="ECO:0000313" key="6">
    <source>
        <dbReference type="Proteomes" id="UP000261166"/>
    </source>
</evidence>
<accession>A0A3E3HYR3</accession>
<feature type="domain" description="Sensor histidine kinase NatK-like C-terminal" evidence="2">
    <location>
        <begin position="314"/>
        <end position="415"/>
    </location>
</feature>
<dbReference type="CDD" id="cd16935">
    <property type="entry name" value="HATPase_AgrC-ComD-like"/>
    <property type="match status" value="1"/>
</dbReference>
<dbReference type="InterPro" id="IPR036890">
    <property type="entry name" value="HATPase_C_sf"/>
</dbReference>
<protein>
    <submittedName>
        <fullName evidence="3">GHKL domain-containing protein</fullName>
    </submittedName>
</protein>
<dbReference type="Gene3D" id="3.30.565.10">
    <property type="entry name" value="Histidine kinase-like ATPase, C-terminal domain"/>
    <property type="match status" value="1"/>
</dbReference>
<feature type="transmembrane region" description="Helical" evidence="1">
    <location>
        <begin position="40"/>
        <end position="57"/>
    </location>
</feature>
<comment type="caution">
    <text evidence="3">The sequence shown here is derived from an EMBL/GenBank/DDBJ whole genome shotgun (WGS) entry which is preliminary data.</text>
</comment>
<sequence>MRINDVVITAISNLFRVYICWKFIRFFFDERKVEARTEKAVYFIFYIGTLLFFVCLQSHGINLIVNLAGIFLLTLIYKGSLKKKALAAVLIYIMNCGCDTLAYFLFLNSNQDIPETQTFSIVTDLLLLICVIVAAGILGDKAKKELEKGFWVLVMIPVLSILMIVGIGTLGLSKQGIMLCIGVGTLIINMVVLYLYNMLQEAHQNFYEKELLQQQIKVYSNQLETISQTQKKIRHVRHDMVHHIKELYGLAVADKKEELLAYLKEMEEAVVNPKEHVCTGNYKIDGILNYMLEKAENELKKVEVKVKIPEWLHMDTFDLVIIIGNLLDNAIEAARQTDEKYLSFKMTLEKGVLFIDAANSYCGVIKIRESKILTSKRDPGDHGFGLESVQEIVRKHDGVTDVTYGRDTFKVRVMIYMKSVR</sequence>